<evidence type="ECO:0000256" key="8">
    <source>
        <dbReference type="RuleBase" id="RU000477"/>
    </source>
</evidence>
<evidence type="ECO:0000256" key="5">
    <source>
        <dbReference type="ARBA" id="ARBA00022989"/>
    </source>
</evidence>
<evidence type="ECO:0000313" key="11">
    <source>
        <dbReference type="EMBL" id="CAK9196019.1"/>
    </source>
</evidence>
<accession>A0ABP0TGE5</accession>
<dbReference type="PRINTS" id="PR00783">
    <property type="entry name" value="MINTRINSICP"/>
</dbReference>
<dbReference type="InterPro" id="IPR044222">
    <property type="entry name" value="SIP1-1/2-like"/>
</dbReference>
<feature type="transmembrane region" description="Helical" evidence="10">
    <location>
        <begin position="206"/>
        <end position="228"/>
    </location>
</feature>
<gene>
    <name evidence="11" type="ORF">CSSPTR1EN2_LOCUS3264</name>
</gene>
<comment type="subcellular location">
    <subcellularLocation>
        <location evidence="1">Membrane</location>
        <topology evidence="1">Multi-pass membrane protein</topology>
    </subcellularLocation>
</comment>
<protein>
    <recommendedName>
        <fullName evidence="13">Aquaporin-like protein</fullName>
    </recommendedName>
</protein>
<feature type="transmembrane region" description="Helical" evidence="10">
    <location>
        <begin position="91"/>
        <end position="110"/>
    </location>
</feature>
<feature type="transmembrane region" description="Helical" evidence="10">
    <location>
        <begin position="165"/>
        <end position="186"/>
    </location>
</feature>
<feature type="compositionally biased region" description="Basic and acidic residues" evidence="9">
    <location>
        <begin position="247"/>
        <end position="260"/>
    </location>
</feature>
<keyword evidence="2 8" id="KW-0813">Transport</keyword>
<dbReference type="Pfam" id="PF00230">
    <property type="entry name" value="MIP"/>
    <property type="match status" value="1"/>
</dbReference>
<keyword evidence="5 10" id="KW-1133">Transmembrane helix</keyword>
<comment type="similarity">
    <text evidence="7">Belongs to the MIP/aquaporin (TC 1.A.8) family. SIP (TC 1.A.8.10) subfamily.</text>
</comment>
<feature type="compositionally biased region" description="Basic and acidic residues" evidence="9">
    <location>
        <begin position="267"/>
        <end position="276"/>
    </location>
</feature>
<keyword evidence="12" id="KW-1185">Reference proteome</keyword>
<organism evidence="11 12">
    <name type="scientific">Sphagnum troendelagicum</name>
    <dbReference type="NCBI Taxonomy" id="128251"/>
    <lineage>
        <taxon>Eukaryota</taxon>
        <taxon>Viridiplantae</taxon>
        <taxon>Streptophyta</taxon>
        <taxon>Embryophyta</taxon>
        <taxon>Bryophyta</taxon>
        <taxon>Sphagnophytina</taxon>
        <taxon>Sphagnopsida</taxon>
        <taxon>Sphagnales</taxon>
        <taxon>Sphagnaceae</taxon>
        <taxon>Sphagnum</taxon>
    </lineage>
</organism>
<name>A0ABP0TGE5_9BRYO</name>
<evidence type="ECO:0000256" key="9">
    <source>
        <dbReference type="SAM" id="MobiDB-lite"/>
    </source>
</evidence>
<dbReference type="PANTHER" id="PTHR46739">
    <property type="entry name" value="AQUAPORIN SIP1-1"/>
    <property type="match status" value="1"/>
</dbReference>
<evidence type="ECO:0000256" key="6">
    <source>
        <dbReference type="ARBA" id="ARBA00023136"/>
    </source>
</evidence>
<dbReference type="InterPro" id="IPR023271">
    <property type="entry name" value="Aquaporin-like"/>
</dbReference>
<dbReference type="PANTHER" id="PTHR46739:SF3">
    <property type="entry name" value="AQUAPORIN SIP1-1"/>
    <property type="match status" value="1"/>
</dbReference>
<dbReference type="EMBL" id="OZ019903">
    <property type="protein sequence ID" value="CAK9196019.1"/>
    <property type="molecule type" value="Genomic_DNA"/>
</dbReference>
<feature type="transmembrane region" description="Helical" evidence="10">
    <location>
        <begin position="15"/>
        <end position="37"/>
    </location>
</feature>
<evidence type="ECO:0000256" key="1">
    <source>
        <dbReference type="ARBA" id="ARBA00004141"/>
    </source>
</evidence>
<dbReference type="SUPFAM" id="SSF81338">
    <property type="entry name" value="Aquaporin-like"/>
    <property type="match status" value="1"/>
</dbReference>
<keyword evidence="6 10" id="KW-0472">Membrane</keyword>
<reference evidence="11" key="1">
    <citation type="submission" date="2024-02" db="EMBL/GenBank/DDBJ databases">
        <authorList>
            <consortium name="ELIXIR-Norway"/>
            <consortium name="Elixir Norway"/>
        </authorList>
    </citation>
    <scope>NUCLEOTIDE SEQUENCE</scope>
</reference>
<feature type="transmembrane region" description="Helical" evidence="10">
    <location>
        <begin position="130"/>
        <end position="153"/>
    </location>
</feature>
<evidence type="ECO:0000313" key="12">
    <source>
        <dbReference type="Proteomes" id="UP001497512"/>
    </source>
</evidence>
<dbReference type="Gene3D" id="1.20.1080.10">
    <property type="entry name" value="Glycerol uptake facilitator protein"/>
    <property type="match status" value="1"/>
</dbReference>
<feature type="transmembrane region" description="Helical" evidence="10">
    <location>
        <begin position="44"/>
        <end position="62"/>
    </location>
</feature>
<evidence type="ECO:0008006" key="13">
    <source>
        <dbReference type="Google" id="ProtNLM"/>
    </source>
</evidence>
<feature type="region of interest" description="Disordered" evidence="9">
    <location>
        <begin position="239"/>
        <end position="276"/>
    </location>
</feature>
<dbReference type="InterPro" id="IPR000425">
    <property type="entry name" value="MIP"/>
</dbReference>
<evidence type="ECO:0000256" key="10">
    <source>
        <dbReference type="SAM" id="Phobius"/>
    </source>
</evidence>
<evidence type="ECO:0000256" key="4">
    <source>
        <dbReference type="ARBA" id="ARBA00022737"/>
    </source>
</evidence>
<evidence type="ECO:0000256" key="2">
    <source>
        <dbReference type="ARBA" id="ARBA00022448"/>
    </source>
</evidence>
<evidence type="ECO:0000256" key="3">
    <source>
        <dbReference type="ARBA" id="ARBA00022692"/>
    </source>
</evidence>
<proteinExistence type="inferred from homology"/>
<sequence>MGLATRAAADASITFLWVFSMASLGAVSSALAPIIGLQGGSGKLYVVLALVTLLIFVFSALGKALGGASWNPTSLVAFAYAGVSKDTLFSLGIRMPAQMIGAVAGALAILEVMPKKYSHTLGGPKLKVPLSIGLLAEAVLTFALTLTVLWAILRGPRSPSVKTGIIVVATIILVMAGGAYTGPAMNPANAFAWAFVSNEHTSWQHFAVYWIGPMVGTVVSVWAFNLLFAPQRPVQKGNAAAAAVNGESDRKAEVVKDGSVKRRAKRATQEESAKEE</sequence>
<keyword evidence="3 8" id="KW-0812">Transmembrane</keyword>
<keyword evidence="4" id="KW-0677">Repeat</keyword>
<dbReference type="Proteomes" id="UP001497512">
    <property type="component" value="Chromosome 11"/>
</dbReference>
<evidence type="ECO:0000256" key="7">
    <source>
        <dbReference type="ARBA" id="ARBA00024030"/>
    </source>
</evidence>